<dbReference type="NCBIfam" id="NF008292">
    <property type="entry name" value="PRK11072.1"/>
    <property type="match status" value="1"/>
</dbReference>
<dbReference type="PANTHER" id="PTHR30621">
    <property type="entry name" value="GLUTAMINE SYNTHETASE ADENYLYLTRANSFERASE"/>
    <property type="match status" value="1"/>
</dbReference>
<keyword evidence="3" id="KW-0547">Nucleotide-binding</keyword>
<protein>
    <submittedName>
        <fullName evidence="9">Glutamate-ammonia-ligase adenylyltransferase</fullName>
        <ecNumber evidence="9">2.7.7.42</ecNumber>
    </submittedName>
</protein>
<dbReference type="InterPro" id="IPR005190">
    <property type="entry name" value="GlnE_rpt_dom"/>
</dbReference>
<evidence type="ECO:0000313" key="9">
    <source>
        <dbReference type="EMBL" id="OWK33498.1"/>
    </source>
</evidence>
<dbReference type="CDD" id="cd05401">
    <property type="entry name" value="NT_GlnE_GlnD_like"/>
    <property type="match status" value="2"/>
</dbReference>
<dbReference type="GO" id="GO:0005524">
    <property type="term" value="F:ATP binding"/>
    <property type="evidence" value="ECO:0007669"/>
    <property type="project" value="UniProtKB-KW"/>
</dbReference>
<dbReference type="PANTHER" id="PTHR30621:SF0">
    <property type="entry name" value="BIFUNCTIONAL GLUTAMINE SYNTHETASE ADENYLYLTRANSFERASE_ADENYLYL-REMOVING ENZYME"/>
    <property type="match status" value="1"/>
</dbReference>
<dbReference type="Gene3D" id="3.30.460.10">
    <property type="entry name" value="Beta Polymerase, domain 2"/>
    <property type="match status" value="2"/>
</dbReference>
<dbReference type="InterPro" id="IPR013546">
    <property type="entry name" value="PII_UdlTrfase/GS_AdlTrfase"/>
</dbReference>
<dbReference type="RefSeq" id="WP_088365746.1">
    <property type="nucleotide sequence ID" value="NZ_NBBI01000001.1"/>
</dbReference>
<dbReference type="GO" id="GO:0008882">
    <property type="term" value="F:[glutamate-ammonia-ligase] adenylyltransferase activity"/>
    <property type="evidence" value="ECO:0007669"/>
    <property type="project" value="UniProtKB-EC"/>
</dbReference>
<dbReference type="Proteomes" id="UP000197290">
    <property type="component" value="Unassembled WGS sequence"/>
</dbReference>
<dbReference type="EC" id="2.7.7.42" evidence="9"/>
<comment type="caution">
    <text evidence="9">The sequence shown here is derived from an EMBL/GenBank/DDBJ whole genome shotgun (WGS) entry which is preliminary data.</text>
</comment>
<keyword evidence="10" id="KW-1185">Reference proteome</keyword>
<evidence type="ECO:0000313" key="10">
    <source>
        <dbReference type="Proteomes" id="UP000197290"/>
    </source>
</evidence>
<evidence type="ECO:0000256" key="1">
    <source>
        <dbReference type="ARBA" id="ARBA00022679"/>
    </source>
</evidence>
<gene>
    <name evidence="9" type="primary">glnE</name>
    <name evidence="9" type="ORF">SPDO_03770</name>
</gene>
<dbReference type="AlphaFoldDB" id="A0A245ZUT1"/>
<dbReference type="EMBL" id="NBBI01000001">
    <property type="protein sequence ID" value="OWK33498.1"/>
    <property type="molecule type" value="Genomic_DNA"/>
</dbReference>
<evidence type="ECO:0000256" key="2">
    <source>
        <dbReference type="ARBA" id="ARBA00022695"/>
    </source>
</evidence>
<dbReference type="SUPFAM" id="SSF81301">
    <property type="entry name" value="Nucleotidyltransferase"/>
    <property type="match status" value="2"/>
</dbReference>
<dbReference type="Gene3D" id="1.20.120.330">
    <property type="entry name" value="Nucleotidyltransferases domain 2"/>
    <property type="match status" value="2"/>
</dbReference>
<dbReference type="Pfam" id="PF03710">
    <property type="entry name" value="GlnE"/>
    <property type="match status" value="2"/>
</dbReference>
<keyword evidence="1 9" id="KW-0808">Transferase</keyword>
<evidence type="ECO:0000256" key="3">
    <source>
        <dbReference type="ARBA" id="ARBA00022741"/>
    </source>
</evidence>
<dbReference type="InterPro" id="IPR023057">
    <property type="entry name" value="GlnE"/>
</dbReference>
<dbReference type="InterPro" id="IPR043519">
    <property type="entry name" value="NT_sf"/>
</dbReference>
<dbReference type="Gene3D" id="1.20.120.1510">
    <property type="match status" value="1"/>
</dbReference>
<accession>A0A245ZUT1</accession>
<dbReference type="GO" id="GO:0000820">
    <property type="term" value="P:regulation of glutamine family amino acid metabolic process"/>
    <property type="evidence" value="ECO:0007669"/>
    <property type="project" value="TreeGrafter"/>
</dbReference>
<keyword evidence="2 9" id="KW-0548">Nucleotidyltransferase</keyword>
<evidence type="ECO:0000256" key="6">
    <source>
        <dbReference type="ARBA" id="ARBA00023268"/>
    </source>
</evidence>
<keyword evidence="5" id="KW-0460">Magnesium</keyword>
<feature type="domain" description="PII-uridylyltransferase/Glutamine-synthetase adenylyltransferase" evidence="8">
    <location>
        <begin position="220"/>
        <end position="356"/>
    </location>
</feature>
<dbReference type="Pfam" id="PF08335">
    <property type="entry name" value="GlnD_UR_UTase"/>
    <property type="match status" value="1"/>
</dbReference>
<name>A0A245ZUT1_9SPHN</name>
<dbReference type="OrthoDB" id="9759366at2"/>
<evidence type="ECO:0000259" key="8">
    <source>
        <dbReference type="Pfam" id="PF08335"/>
    </source>
</evidence>
<feature type="domain" description="Glutamate-ammonia ligase adenylyltransferase repeated" evidence="7">
    <location>
        <begin position="461"/>
        <end position="699"/>
    </location>
</feature>
<keyword evidence="4" id="KW-0067">ATP-binding</keyword>
<feature type="domain" description="Glutamate-ammonia ligase adenylyltransferase repeated" evidence="7">
    <location>
        <begin position="17"/>
        <end position="196"/>
    </location>
</feature>
<dbReference type="SUPFAM" id="SSF81593">
    <property type="entry name" value="Nucleotidyltransferase substrate binding subunit/domain"/>
    <property type="match status" value="2"/>
</dbReference>
<reference evidence="9 10" key="1">
    <citation type="submission" date="2017-03" db="EMBL/GenBank/DDBJ databases">
        <title>Genome sequence of Sphingomonas dokdonensis DSM 21029.</title>
        <authorList>
            <person name="Poehlein A."/>
            <person name="Wuebbeler J.H."/>
            <person name="Steinbuechel A."/>
            <person name="Daniel R."/>
        </authorList>
    </citation>
    <scope>NUCLEOTIDE SEQUENCE [LARGE SCALE GENOMIC DNA]</scope>
    <source>
        <strain evidence="9 10">DSM 21029</strain>
    </source>
</reference>
<keyword evidence="9" id="KW-0436">Ligase</keyword>
<proteinExistence type="predicted"/>
<evidence type="ECO:0000256" key="5">
    <source>
        <dbReference type="ARBA" id="ARBA00022842"/>
    </source>
</evidence>
<evidence type="ECO:0000256" key="4">
    <source>
        <dbReference type="ARBA" id="ARBA00022840"/>
    </source>
</evidence>
<evidence type="ECO:0000259" key="7">
    <source>
        <dbReference type="Pfam" id="PF03710"/>
    </source>
</evidence>
<keyword evidence="6" id="KW-0511">Multifunctional enzyme</keyword>
<dbReference type="NCBIfam" id="NF010706">
    <property type="entry name" value="PRK14108.1"/>
    <property type="match status" value="1"/>
</dbReference>
<dbReference type="GO" id="GO:0016874">
    <property type="term" value="F:ligase activity"/>
    <property type="evidence" value="ECO:0007669"/>
    <property type="project" value="UniProtKB-KW"/>
</dbReference>
<sequence>MAAIAELPVAPTDLPVGRALRLTRRRLALHVALGDLAGVFDLTDVTHRLTDFADQALDRAIRAAILERTPDAEPAGFVAIALGKQGSRELNYSSDIDPIFLFDPRTLPTRPNEEPVDAAVRIGRRVIELLQARDADGYVLRVDLRLRPTPEVSPIAVPIDAAIVYYESQALPWERAAFIRARPAAGDMTLGRAFLAAIQPFIWRRSLDFGAVGEIVEITRRIRDHHSQGQKFGPGYDLKRGRGGIREIEFFAQIHQLIHGGRDPSLRVGDTRAALAALAAAKRIDADEAAALCDAYVALRTAEHRVQMIDDRQTHALPTGAALDQVAQLDGRDDGAALLRHLQPHVTRVAAIFDRLAAPGSAALSSDPEVLAGQLADAGLTNSDVALARIRSWRAARYPALRSAAAQSALEAVLPKLIETLAEAPEPEAALNRLDRLFERLPSAVNIFRLLEARPALCVLLVQLLSHAPTLAEELARRPDLLDGLIDASAFDPVPEVGTLAAQMRLKPGSDYQAQLDHVRRIVADRRFALGAQIIAGAADPLDVAAGYSRVAEAAIEVLAQAAGDEFARAHGRVPDSELVILALGRLGGGALTHASDLDLIYLFTGDFATESDGAKPLGATLYFNRLAQRVTAALSVATAAGPLYPIDTRLRPSGNQGPLAVNFESFARYQRESAWTWEHMALTRARPVFGSPTARAALQAIIVDVLGGNRPARDVAEDAVKMRADMAAHKPPAGPLDAKLLPGGLVDLEFTAHVCQLQMRSGFDPNLGEALRALDLPPSLVAAHDLLTRLIVILRLVAPDATEPEMPATRALIARALRLDDWPAVVAALDSARAEVTAAWKGVTHGHAA</sequence>
<dbReference type="GO" id="GO:0005829">
    <property type="term" value="C:cytosol"/>
    <property type="evidence" value="ECO:0007669"/>
    <property type="project" value="TreeGrafter"/>
</dbReference>
<organism evidence="9 10">
    <name type="scientific">Sphingomonas dokdonensis</name>
    <dbReference type="NCBI Taxonomy" id="344880"/>
    <lineage>
        <taxon>Bacteria</taxon>
        <taxon>Pseudomonadati</taxon>
        <taxon>Pseudomonadota</taxon>
        <taxon>Alphaproteobacteria</taxon>
        <taxon>Sphingomonadales</taxon>
        <taxon>Sphingomonadaceae</taxon>
        <taxon>Sphingomonas</taxon>
    </lineage>
</organism>